<dbReference type="InterPro" id="IPR011833">
    <property type="entry name" value="Glycg_phsphrylas"/>
</dbReference>
<dbReference type="Gene3D" id="3.40.50.2000">
    <property type="entry name" value="Glycogen Phosphorylase B"/>
    <property type="match status" value="2"/>
</dbReference>
<comment type="cofactor">
    <cofactor evidence="2 10">
        <name>pyridoxal 5'-phosphate</name>
        <dbReference type="ChEBI" id="CHEBI:597326"/>
    </cofactor>
</comment>
<dbReference type="PANTHER" id="PTHR11468:SF3">
    <property type="entry name" value="GLYCOGEN PHOSPHORYLASE, LIVER FORM"/>
    <property type="match status" value="1"/>
</dbReference>
<gene>
    <name evidence="11" type="ORF">FYK55_16790</name>
</gene>
<dbReference type="EC" id="2.4.1.1" evidence="10"/>
<evidence type="ECO:0000256" key="9">
    <source>
        <dbReference type="PIRSR" id="PIRSR000460-1"/>
    </source>
</evidence>
<dbReference type="NCBIfam" id="TIGR02093">
    <property type="entry name" value="P_ylase"/>
    <property type="match status" value="1"/>
</dbReference>
<keyword evidence="5 10" id="KW-0808">Transferase</keyword>
<sequence length="821" mass="94207">MSKTTPESASIDSDVDAFRQRMIDNLWHTHGQAIQTADRHDAYMTLCYTVRDHLIDRWRKTVEAQYSSNPKFVCYLSAEYLLGKQLPQNLLYTGTTEVARQALTPYGLDLDDLMQFDVEPGLGNGGLGRLAACFLDSLATLDMPAIGYGIRYEFGIFRQTFRDGWQVEQPDEWLLHGNPWEFPQPADMVEVGFGGHVQPYTDNEGHERRRWICKEKVLGEPCTTLVPGYGTQTVNILRLWRARATEEFDFRLFDEGDYARAMEQKIYSENISKVLYPNDGTPEGRQLRLRQQYFFVSCSLRDIIRLYRLKNASWDQFSDKAAIQLNDTHPVVAIPELMRLLLDEHLLEWDQAWEITRKTFAYTCHTLLPEALETWPLELFGSLLPRHLEIIYEINHRFLSQVRQRFPGDEGRVRRMSIIGEGPPRQIRMANLASVGSHAINGVAELQSRLLRERTLRDFADLWPDKFQNKTNGVTPRRFLRMANPQLSELIDATIGEGWLRDLEQLKGIEPMADSADFRAQWRVIKQANKHRLSEVLQTTTGFSADPDSIFDVMVKRLHEYKRQLLKALHIITLFHRIKSNLGADVPPQTFIFGAKAAPGYWMAKLIIKLINSLAETINRDPDVRDQLRVLFVPNFNVSLAERIYPAADLSEQISMAGKEASGTGNMKFALNGAVTVGTLDGANIEIRERVGEDNFFLFGLTADEVLDLKERGYRPRNYVESDPELSQVIHLIADGRFSGGDRELFQPIVDSLLDHDEYLVLADYRAYVDCCERACQAYLDPDRWTRMSILNTARCGFFSSDRVIGQYCEDIWNLKPVIPK</sequence>
<dbReference type="Pfam" id="PF00343">
    <property type="entry name" value="Phosphorylase"/>
    <property type="match status" value="1"/>
</dbReference>
<evidence type="ECO:0000256" key="4">
    <source>
        <dbReference type="ARBA" id="ARBA00022676"/>
    </source>
</evidence>
<evidence type="ECO:0000256" key="6">
    <source>
        <dbReference type="ARBA" id="ARBA00022898"/>
    </source>
</evidence>
<evidence type="ECO:0000256" key="3">
    <source>
        <dbReference type="ARBA" id="ARBA00006047"/>
    </source>
</evidence>
<reference evidence="11 12" key="1">
    <citation type="submission" date="2019-08" db="EMBL/GenBank/DDBJ databases">
        <authorList>
            <person name="Dhanesh K."/>
            <person name="Kumar G."/>
            <person name="Sasikala C."/>
            <person name="Venkata Ramana C."/>
        </authorList>
    </citation>
    <scope>NUCLEOTIDE SEQUENCE [LARGE SCALE GENOMIC DNA]</scope>
    <source>
        <strain evidence="11 12">JC645</strain>
    </source>
</reference>
<name>A0A5M6D2Y8_9BACT</name>
<dbReference type="InterPro" id="IPR000811">
    <property type="entry name" value="Glyco_trans_35"/>
</dbReference>
<keyword evidence="6 9" id="KW-0663">Pyridoxal phosphate</keyword>
<dbReference type="CDD" id="cd04300">
    <property type="entry name" value="GT35_Glycogen_Phosphorylase"/>
    <property type="match status" value="1"/>
</dbReference>
<dbReference type="GO" id="GO:0030170">
    <property type="term" value="F:pyridoxal phosphate binding"/>
    <property type="evidence" value="ECO:0007669"/>
    <property type="project" value="InterPro"/>
</dbReference>
<evidence type="ECO:0000313" key="12">
    <source>
        <dbReference type="Proteomes" id="UP000324479"/>
    </source>
</evidence>
<comment type="caution">
    <text evidence="11">The sequence shown here is derived from an EMBL/GenBank/DDBJ whole genome shotgun (WGS) entry which is preliminary data.</text>
</comment>
<dbReference type="Proteomes" id="UP000324479">
    <property type="component" value="Unassembled WGS sequence"/>
</dbReference>
<organism evidence="11 12">
    <name type="scientific">Roseiconus nitratireducens</name>
    <dbReference type="NCBI Taxonomy" id="2605748"/>
    <lineage>
        <taxon>Bacteria</taxon>
        <taxon>Pseudomonadati</taxon>
        <taxon>Planctomycetota</taxon>
        <taxon>Planctomycetia</taxon>
        <taxon>Pirellulales</taxon>
        <taxon>Pirellulaceae</taxon>
        <taxon>Roseiconus</taxon>
    </lineage>
</organism>
<dbReference type="InterPro" id="IPR035090">
    <property type="entry name" value="Pyridoxal_P_attach_site"/>
</dbReference>
<dbReference type="PANTHER" id="PTHR11468">
    <property type="entry name" value="GLYCOGEN PHOSPHORYLASE"/>
    <property type="match status" value="1"/>
</dbReference>
<dbReference type="FunFam" id="3.40.50.2000:FF:000149">
    <property type="entry name" value="Glycogen phosphorylase, muscle form"/>
    <property type="match status" value="1"/>
</dbReference>
<dbReference type="PIRSF" id="PIRSF000460">
    <property type="entry name" value="Pprylas_GlgP"/>
    <property type="match status" value="1"/>
</dbReference>
<dbReference type="RefSeq" id="WP_150077592.1">
    <property type="nucleotide sequence ID" value="NZ_VWOX01000009.1"/>
</dbReference>
<dbReference type="EMBL" id="VWOX01000009">
    <property type="protein sequence ID" value="KAA5541858.1"/>
    <property type="molecule type" value="Genomic_DNA"/>
</dbReference>
<keyword evidence="7 10" id="KW-0119">Carbohydrate metabolism</keyword>
<evidence type="ECO:0000256" key="8">
    <source>
        <dbReference type="ARBA" id="ARBA00025174"/>
    </source>
</evidence>
<accession>A0A5M6D2Y8</accession>
<comment type="function">
    <text evidence="10">Allosteric enzyme that catalyzes the rate-limiting step in glycogen catabolism, the phosphorolytic cleavage of glycogen to produce glucose-1-phosphate, and plays a central role in maintaining cellular and organismal glucose homeostasis.</text>
</comment>
<comment type="catalytic activity">
    <reaction evidence="1 10">
        <text>[(1-&gt;4)-alpha-D-glucosyl](n) + phosphate = [(1-&gt;4)-alpha-D-glucosyl](n-1) + alpha-D-glucose 1-phosphate</text>
        <dbReference type="Rhea" id="RHEA:41732"/>
        <dbReference type="Rhea" id="RHEA-COMP:9584"/>
        <dbReference type="Rhea" id="RHEA-COMP:9586"/>
        <dbReference type="ChEBI" id="CHEBI:15444"/>
        <dbReference type="ChEBI" id="CHEBI:43474"/>
        <dbReference type="ChEBI" id="CHEBI:58601"/>
        <dbReference type="EC" id="2.4.1.1"/>
    </reaction>
</comment>
<keyword evidence="12" id="KW-1185">Reference proteome</keyword>
<evidence type="ECO:0000256" key="2">
    <source>
        <dbReference type="ARBA" id="ARBA00001933"/>
    </source>
</evidence>
<dbReference type="GO" id="GO:0005737">
    <property type="term" value="C:cytoplasm"/>
    <property type="evidence" value="ECO:0007669"/>
    <property type="project" value="TreeGrafter"/>
</dbReference>
<comment type="function">
    <text evidence="8">Phosphorylase is an important allosteric enzyme in carbohydrate metabolism. Enzymes from different sources differ in their regulatory mechanisms and in their natural substrates. However, all known phosphorylases share catalytic and structural properties.</text>
</comment>
<keyword evidence="4 10" id="KW-0328">Glycosyltransferase</keyword>
<dbReference type="GO" id="GO:0005980">
    <property type="term" value="P:glycogen catabolic process"/>
    <property type="evidence" value="ECO:0007669"/>
    <property type="project" value="TreeGrafter"/>
</dbReference>
<dbReference type="GO" id="GO:0008184">
    <property type="term" value="F:glycogen phosphorylase activity"/>
    <property type="evidence" value="ECO:0007669"/>
    <property type="project" value="InterPro"/>
</dbReference>
<evidence type="ECO:0000256" key="7">
    <source>
        <dbReference type="ARBA" id="ARBA00023277"/>
    </source>
</evidence>
<proteinExistence type="inferred from homology"/>
<dbReference type="PROSITE" id="PS00102">
    <property type="entry name" value="PHOSPHORYLASE"/>
    <property type="match status" value="1"/>
</dbReference>
<evidence type="ECO:0000256" key="5">
    <source>
        <dbReference type="ARBA" id="ARBA00022679"/>
    </source>
</evidence>
<evidence type="ECO:0000256" key="1">
    <source>
        <dbReference type="ARBA" id="ARBA00001275"/>
    </source>
</evidence>
<protein>
    <recommendedName>
        <fullName evidence="10">Alpha-1,4 glucan phosphorylase</fullName>
        <ecNumber evidence="10">2.4.1.1</ecNumber>
    </recommendedName>
</protein>
<evidence type="ECO:0000256" key="10">
    <source>
        <dbReference type="RuleBase" id="RU000587"/>
    </source>
</evidence>
<evidence type="ECO:0000313" key="11">
    <source>
        <dbReference type="EMBL" id="KAA5541858.1"/>
    </source>
</evidence>
<dbReference type="SUPFAM" id="SSF53756">
    <property type="entry name" value="UDP-Glycosyltransferase/glycogen phosphorylase"/>
    <property type="match status" value="1"/>
</dbReference>
<comment type="similarity">
    <text evidence="3 10">Belongs to the glycogen phosphorylase family.</text>
</comment>
<dbReference type="AlphaFoldDB" id="A0A5M6D2Y8"/>
<feature type="modified residue" description="N6-(pyridoxal phosphate)lysine" evidence="9">
    <location>
        <position position="668"/>
    </location>
</feature>